<evidence type="ECO:0000313" key="2">
    <source>
        <dbReference type="Proteomes" id="UP000830729"/>
    </source>
</evidence>
<sequence>MQKTELLYLHALLAKTHEYLAVRHDLPETFDGYGTREIGPYQVQRPKSEHETAVRLLAERLADEVADETPEPELREA</sequence>
<dbReference type="Gene3D" id="1.20.1270.110">
    <property type="entry name" value="Uncharacterised protein family UPF0058"/>
    <property type="match status" value="1"/>
</dbReference>
<dbReference type="SUPFAM" id="SSF140371">
    <property type="entry name" value="Vng1086c-like"/>
    <property type="match status" value="1"/>
</dbReference>
<organism evidence="1 2">
    <name type="scientific">Halorussus limi</name>
    <dbReference type="NCBI Taxonomy" id="2938695"/>
    <lineage>
        <taxon>Archaea</taxon>
        <taxon>Methanobacteriati</taxon>
        <taxon>Methanobacteriota</taxon>
        <taxon>Stenosarchaea group</taxon>
        <taxon>Halobacteria</taxon>
        <taxon>Halobacteriales</taxon>
        <taxon>Haladaptataceae</taxon>
        <taxon>Halorussus</taxon>
    </lineage>
</organism>
<reference evidence="1 2" key="1">
    <citation type="submission" date="2022-04" db="EMBL/GenBank/DDBJ databases">
        <title>Diverse halophilic archaea isolated from saline environments.</title>
        <authorList>
            <person name="Cui H.-L."/>
        </authorList>
    </citation>
    <scope>NUCLEOTIDE SEQUENCE [LARGE SCALE GENOMIC DNA]</scope>
    <source>
        <strain evidence="1 2">XZYJT49</strain>
    </source>
</reference>
<dbReference type="Proteomes" id="UP000830729">
    <property type="component" value="Chromosome"/>
</dbReference>
<evidence type="ECO:0000313" key="1">
    <source>
        <dbReference type="EMBL" id="UPV73835.1"/>
    </source>
</evidence>
<dbReference type="GeneID" id="72186528"/>
<dbReference type="InterPro" id="IPR036519">
    <property type="entry name" value="UPF0058_sf"/>
</dbReference>
<name>A0A8U0HRZ5_9EURY</name>
<proteinExistence type="predicted"/>
<dbReference type="EMBL" id="CP096659">
    <property type="protein sequence ID" value="UPV73835.1"/>
    <property type="molecule type" value="Genomic_DNA"/>
</dbReference>
<dbReference type="InterPro" id="IPR002753">
    <property type="entry name" value="UPF0058"/>
</dbReference>
<dbReference type="Pfam" id="PF01893">
    <property type="entry name" value="UPF0058"/>
    <property type="match status" value="1"/>
</dbReference>
<keyword evidence="2" id="KW-1185">Reference proteome</keyword>
<dbReference type="AlphaFoldDB" id="A0A8U0HRZ5"/>
<dbReference type="KEGG" id="halx:M0R89_14975"/>
<gene>
    <name evidence="1" type="ORF">M0R89_14975</name>
</gene>
<accession>A0A8U0HRZ5</accession>
<protein>
    <submittedName>
        <fullName evidence="1">UPF0058 family protein</fullName>
    </submittedName>
</protein>
<dbReference type="RefSeq" id="WP_248649885.1">
    <property type="nucleotide sequence ID" value="NZ_CP096659.1"/>
</dbReference>